<keyword evidence="4" id="KW-1133">Transmembrane helix</keyword>
<dbReference type="EC" id="2.7.10.2" evidence="6"/>
<dbReference type="GO" id="GO:0004715">
    <property type="term" value="F:non-membrane spanning protein tyrosine kinase activity"/>
    <property type="evidence" value="ECO:0007669"/>
    <property type="project" value="UniProtKB-EC"/>
</dbReference>
<reference evidence="6" key="1">
    <citation type="submission" date="2022-10" db="EMBL/GenBank/DDBJ databases">
        <title>Genome sequence of Actinomyces israelii ATCC 10048.</title>
        <authorList>
            <person name="Watt R.M."/>
            <person name="Tong W.M."/>
        </authorList>
    </citation>
    <scope>NUCLEOTIDE SEQUENCE</scope>
    <source>
        <strain evidence="6">ATCC 10048</strain>
    </source>
</reference>
<evidence type="ECO:0000259" key="5">
    <source>
        <dbReference type="Pfam" id="PF01656"/>
    </source>
</evidence>
<organism evidence="6 7">
    <name type="scientific">Actinomyces israelii</name>
    <dbReference type="NCBI Taxonomy" id="1659"/>
    <lineage>
        <taxon>Bacteria</taxon>
        <taxon>Bacillati</taxon>
        <taxon>Actinomycetota</taxon>
        <taxon>Actinomycetes</taxon>
        <taxon>Actinomycetales</taxon>
        <taxon>Actinomycetaceae</taxon>
        <taxon>Actinomyces</taxon>
    </lineage>
</organism>
<evidence type="ECO:0000313" key="6">
    <source>
        <dbReference type="EMBL" id="MCZ0857839.1"/>
    </source>
</evidence>
<sequence length="476" mass="49528">MTFEDLLKLTRRQVVAIAVGLLAGLFVALTVILLTPVSYQASAEAYIRVNVSPDGEAAQQYAASQLANQKVKAFVPVFTSEAVAQGVIDSLGLDMTPAQLSRSLSATNKNNTLTITVTATASSEDRARRIADEVVRQSAEQVKQLEGEDSPIEVVLMSPSALAPTTRSPSGFKYLGVGLVGGVLLGYALAFAREVWDRRVRSAADLAAVVDGPVLGVIPVSDAIAHGRVGTGAGAGAEEAFRKLRTNMRYANVDKGVQSFVVTSGMQGDGKSTVASNLARVMALAGQSVVLIDGDLRRHRPHDGGGRRRPGLTQLLVGSTSLDAVLVQSAVPGLRVIPAGDPPPNPSELLGSERMLDLVTYLSSKHVVVIDAPAALPVTDAAALGAHTDGVLLVARSGRTTNDQLEQTVEVIRQGGGSVLGVVLNQTPQPKPRRFTGAGEAPAFAPREQAHGAGRRTVEGLGGAPAPGPNLPARAR</sequence>
<dbReference type="EMBL" id="JAPTMY010000013">
    <property type="protein sequence ID" value="MCZ0857839.1"/>
    <property type="molecule type" value="Genomic_DNA"/>
</dbReference>
<dbReference type="Pfam" id="PF01656">
    <property type="entry name" value="CbiA"/>
    <property type="match status" value="1"/>
</dbReference>
<dbReference type="SUPFAM" id="SSF52540">
    <property type="entry name" value="P-loop containing nucleoside triphosphate hydrolases"/>
    <property type="match status" value="1"/>
</dbReference>
<keyword evidence="7" id="KW-1185">Reference proteome</keyword>
<dbReference type="RefSeq" id="WP_268917354.1">
    <property type="nucleotide sequence ID" value="NZ_JAPTMY010000013.1"/>
</dbReference>
<dbReference type="Proteomes" id="UP001072034">
    <property type="component" value="Unassembled WGS sequence"/>
</dbReference>
<evidence type="ECO:0000256" key="1">
    <source>
        <dbReference type="ARBA" id="ARBA00022741"/>
    </source>
</evidence>
<keyword evidence="2" id="KW-0067">ATP-binding</keyword>
<gene>
    <name evidence="6" type="ORF">OHJ16_07250</name>
</gene>
<evidence type="ECO:0000256" key="4">
    <source>
        <dbReference type="SAM" id="Phobius"/>
    </source>
</evidence>
<dbReference type="PANTHER" id="PTHR32309:SF13">
    <property type="entry name" value="FERRIC ENTEROBACTIN TRANSPORT PROTEIN FEPE"/>
    <property type="match status" value="1"/>
</dbReference>
<keyword evidence="1" id="KW-0547">Nucleotide-binding</keyword>
<dbReference type="InterPro" id="IPR005702">
    <property type="entry name" value="Wzc-like_C"/>
</dbReference>
<comment type="caution">
    <text evidence="6">The sequence shown here is derived from an EMBL/GenBank/DDBJ whole genome shotgun (WGS) entry which is preliminary data.</text>
</comment>
<dbReference type="Gene3D" id="3.40.50.300">
    <property type="entry name" value="P-loop containing nucleotide triphosphate hydrolases"/>
    <property type="match status" value="1"/>
</dbReference>
<feature type="region of interest" description="Disordered" evidence="3">
    <location>
        <begin position="427"/>
        <end position="476"/>
    </location>
</feature>
<evidence type="ECO:0000256" key="3">
    <source>
        <dbReference type="SAM" id="MobiDB-lite"/>
    </source>
</evidence>
<accession>A0ABT4I903</accession>
<dbReference type="CDD" id="cd05387">
    <property type="entry name" value="BY-kinase"/>
    <property type="match status" value="1"/>
</dbReference>
<feature type="transmembrane region" description="Helical" evidence="4">
    <location>
        <begin position="14"/>
        <end position="34"/>
    </location>
</feature>
<keyword evidence="6" id="KW-0808">Transferase</keyword>
<dbReference type="InterPro" id="IPR006311">
    <property type="entry name" value="TAT_signal"/>
</dbReference>
<keyword evidence="4" id="KW-0472">Membrane</keyword>
<dbReference type="PANTHER" id="PTHR32309">
    <property type="entry name" value="TYROSINE-PROTEIN KINASE"/>
    <property type="match status" value="1"/>
</dbReference>
<feature type="transmembrane region" description="Helical" evidence="4">
    <location>
        <begin position="174"/>
        <end position="192"/>
    </location>
</feature>
<evidence type="ECO:0000313" key="7">
    <source>
        <dbReference type="Proteomes" id="UP001072034"/>
    </source>
</evidence>
<protein>
    <submittedName>
        <fullName evidence="6">Polysaccharide biosynthesis tyrosine autokinase</fullName>
        <ecNumber evidence="6">2.7.10.2</ecNumber>
    </submittedName>
</protein>
<dbReference type="InterPro" id="IPR027417">
    <property type="entry name" value="P-loop_NTPase"/>
</dbReference>
<evidence type="ECO:0000256" key="2">
    <source>
        <dbReference type="ARBA" id="ARBA00022840"/>
    </source>
</evidence>
<feature type="domain" description="CobQ/CobB/MinD/ParA nucleotide binding" evidence="5">
    <location>
        <begin position="261"/>
        <end position="425"/>
    </location>
</feature>
<dbReference type="PROSITE" id="PS51318">
    <property type="entry name" value="TAT"/>
    <property type="match status" value="1"/>
</dbReference>
<proteinExistence type="predicted"/>
<dbReference type="InterPro" id="IPR050445">
    <property type="entry name" value="Bact_polysacc_biosynth/exp"/>
</dbReference>
<name>A0ABT4I903_9ACTO</name>
<dbReference type="NCBIfam" id="TIGR01007">
    <property type="entry name" value="eps_fam"/>
    <property type="match status" value="1"/>
</dbReference>
<dbReference type="InterPro" id="IPR002586">
    <property type="entry name" value="CobQ/CobB/MinD/ParA_Nub-bd_dom"/>
</dbReference>
<keyword evidence="4" id="KW-0812">Transmembrane</keyword>